<feature type="signal peptide" evidence="1">
    <location>
        <begin position="1"/>
        <end position="21"/>
    </location>
</feature>
<organism evidence="2 3">
    <name type="scientific">Rugamonas aquatica</name>
    <dbReference type="NCBI Taxonomy" id="2743357"/>
    <lineage>
        <taxon>Bacteria</taxon>
        <taxon>Pseudomonadati</taxon>
        <taxon>Pseudomonadota</taxon>
        <taxon>Betaproteobacteria</taxon>
        <taxon>Burkholderiales</taxon>
        <taxon>Oxalobacteraceae</taxon>
        <taxon>Telluria group</taxon>
        <taxon>Rugamonas</taxon>
    </lineage>
</organism>
<evidence type="ECO:0008006" key="4">
    <source>
        <dbReference type="Google" id="ProtNLM"/>
    </source>
</evidence>
<evidence type="ECO:0000256" key="1">
    <source>
        <dbReference type="SAM" id="SignalP"/>
    </source>
</evidence>
<comment type="caution">
    <text evidence="2">The sequence shown here is derived from an EMBL/GenBank/DDBJ whole genome shotgun (WGS) entry which is preliminary data.</text>
</comment>
<sequence length="380" mass="41245">MSRKKFFWAALGWTLCACSQAAPQKLALALRDKSFSVYSMEFSADGEQVCIAGVDSDDLGASTGRLIAIDRGRNAIRWQKTFPVPDGYAGLFPVQCLPTNDRVYLLANVDTKSSPPITQTLTYVYSFDAQGLQLARRRLVNPARGQYGYAMDLASDGIKVAGYLKSEDQDFEYYSVYTTVLNLALQVQGEPVIRKTGAYTSHRGVRIVGDSVYAAGMFAPAKIAKNQVIDDFAASRIRLSGGYAWSAHPQLDARPAVSAGVAADGTIHVLGNAGRSTTLLTVSPDGKPLPMRTYPSRYCDTHAIAAYGRSLIALRETCDDNAGKATMALLEIDPFSGKEIELKWMDDQVVQVATAGRLWSAIAKNQAGKLFFYSSENGAQ</sequence>
<accession>A0A6A7N6T7</accession>
<gene>
    <name evidence="2" type="ORF">GEV02_21945</name>
</gene>
<keyword evidence="1" id="KW-0732">Signal</keyword>
<dbReference type="PROSITE" id="PS51257">
    <property type="entry name" value="PROKAR_LIPOPROTEIN"/>
    <property type="match status" value="1"/>
</dbReference>
<dbReference type="AlphaFoldDB" id="A0A6A7N6T7"/>
<evidence type="ECO:0000313" key="2">
    <source>
        <dbReference type="EMBL" id="MQA40803.1"/>
    </source>
</evidence>
<dbReference type="EMBL" id="WHUG01000010">
    <property type="protein sequence ID" value="MQA40803.1"/>
    <property type="molecule type" value="Genomic_DNA"/>
</dbReference>
<evidence type="ECO:0000313" key="3">
    <source>
        <dbReference type="Proteomes" id="UP000440498"/>
    </source>
</evidence>
<feature type="chain" id="PRO_5025384342" description="Lipoprotein" evidence="1">
    <location>
        <begin position="22"/>
        <end position="380"/>
    </location>
</feature>
<protein>
    <recommendedName>
        <fullName evidence="4">Lipoprotein</fullName>
    </recommendedName>
</protein>
<proteinExistence type="predicted"/>
<dbReference type="Proteomes" id="UP000440498">
    <property type="component" value="Unassembled WGS sequence"/>
</dbReference>
<reference evidence="2 3" key="1">
    <citation type="submission" date="2019-10" db="EMBL/GenBank/DDBJ databases">
        <title>Two novel species isolated from a subtropical stream in China.</title>
        <authorList>
            <person name="Lu H."/>
        </authorList>
    </citation>
    <scope>NUCLEOTIDE SEQUENCE [LARGE SCALE GENOMIC DNA]</scope>
    <source>
        <strain evidence="2 3">FT29W</strain>
    </source>
</reference>
<dbReference type="RefSeq" id="WP_152840101.1">
    <property type="nucleotide sequence ID" value="NZ_WHUG01000010.1"/>
</dbReference>
<name>A0A6A7N6T7_9BURK</name>
<keyword evidence="3" id="KW-1185">Reference proteome</keyword>